<comment type="caution">
    <text evidence="1">The sequence shown here is derived from an EMBL/GenBank/DDBJ whole genome shotgun (WGS) entry which is preliminary data.</text>
</comment>
<keyword evidence="2" id="KW-1185">Reference proteome</keyword>
<name>A0AAV4FGC3_9GAST</name>
<reference evidence="1 2" key="1">
    <citation type="journal article" date="2021" name="Elife">
        <title>Chloroplast acquisition without the gene transfer in kleptoplastic sea slugs, Plakobranchus ocellatus.</title>
        <authorList>
            <person name="Maeda T."/>
            <person name="Takahashi S."/>
            <person name="Yoshida T."/>
            <person name="Shimamura S."/>
            <person name="Takaki Y."/>
            <person name="Nagai Y."/>
            <person name="Toyoda A."/>
            <person name="Suzuki Y."/>
            <person name="Arimoto A."/>
            <person name="Ishii H."/>
            <person name="Satoh N."/>
            <person name="Nishiyama T."/>
            <person name="Hasebe M."/>
            <person name="Maruyama T."/>
            <person name="Minagawa J."/>
            <person name="Obokata J."/>
            <person name="Shigenobu S."/>
        </authorList>
    </citation>
    <scope>NUCLEOTIDE SEQUENCE [LARGE SCALE GENOMIC DNA]</scope>
</reference>
<dbReference type="Gene3D" id="3.60.10.10">
    <property type="entry name" value="Endonuclease/exonuclease/phosphatase"/>
    <property type="match status" value="1"/>
</dbReference>
<proteinExistence type="predicted"/>
<dbReference type="InterPro" id="IPR036691">
    <property type="entry name" value="Endo/exonu/phosph_ase_sf"/>
</dbReference>
<accession>A0AAV4FGC3</accession>
<dbReference type="SUPFAM" id="SSF56219">
    <property type="entry name" value="DNase I-like"/>
    <property type="match status" value="1"/>
</dbReference>
<organism evidence="1 2">
    <name type="scientific">Elysia marginata</name>
    <dbReference type="NCBI Taxonomy" id="1093978"/>
    <lineage>
        <taxon>Eukaryota</taxon>
        <taxon>Metazoa</taxon>
        <taxon>Spiralia</taxon>
        <taxon>Lophotrochozoa</taxon>
        <taxon>Mollusca</taxon>
        <taxon>Gastropoda</taxon>
        <taxon>Heterobranchia</taxon>
        <taxon>Euthyneura</taxon>
        <taxon>Panpulmonata</taxon>
        <taxon>Sacoglossa</taxon>
        <taxon>Placobranchoidea</taxon>
        <taxon>Plakobranchidae</taxon>
        <taxon>Elysia</taxon>
    </lineage>
</organism>
<protein>
    <submittedName>
        <fullName evidence="1">Craniofacial development protein 2-like</fullName>
    </submittedName>
</protein>
<dbReference type="Proteomes" id="UP000762676">
    <property type="component" value="Unassembled WGS sequence"/>
</dbReference>
<evidence type="ECO:0000313" key="1">
    <source>
        <dbReference type="EMBL" id="GFR72094.1"/>
    </source>
</evidence>
<gene>
    <name evidence="1" type="ORF">ElyMa_000369600</name>
</gene>
<dbReference type="AlphaFoldDB" id="A0AAV4FGC3"/>
<sequence>MLVGWCQENDLVVANTWFENHPRRKWTWISPGDKYRNQIDYVLIQSRFRNAVLSAKTMPGADYGSDHNPVVCKVHAKLKALKKPKHQMKYNLKALNKDPDLRNKFTIDVKNKFEALEACTAEERQWEILKDSIEKAAEENIPKQPKREHKKWMTQSILDKMALRQKAKQDP</sequence>
<dbReference type="EMBL" id="BMAT01000732">
    <property type="protein sequence ID" value="GFR72094.1"/>
    <property type="molecule type" value="Genomic_DNA"/>
</dbReference>
<evidence type="ECO:0000313" key="2">
    <source>
        <dbReference type="Proteomes" id="UP000762676"/>
    </source>
</evidence>